<keyword evidence="1 4" id="KW-0808">Transferase</keyword>
<dbReference type="PANTHER" id="PTHR47098:SF2">
    <property type="entry name" value="PROTEIN MAK32"/>
    <property type="match status" value="1"/>
</dbReference>
<proteinExistence type="predicted"/>
<dbReference type="Gene3D" id="3.40.1190.20">
    <property type="match status" value="1"/>
</dbReference>
<dbReference type="InterPro" id="IPR029056">
    <property type="entry name" value="Ribokinase-like"/>
</dbReference>
<dbReference type="Proteomes" id="UP000585681">
    <property type="component" value="Unassembled WGS sequence"/>
</dbReference>
<dbReference type="PANTHER" id="PTHR47098">
    <property type="entry name" value="PROTEIN MAK32"/>
    <property type="match status" value="1"/>
</dbReference>
<dbReference type="PROSITE" id="PS00584">
    <property type="entry name" value="PFKB_KINASES_2"/>
    <property type="match status" value="1"/>
</dbReference>
<gene>
    <name evidence="4" type="ORF">GGR17_000857</name>
</gene>
<dbReference type="AlphaFoldDB" id="A0A840CE36"/>
<sequence length="348" mass="36315">MTNISPSGLAIVGSFSIDSVLTPTGRALPAKPGGNALWSAMGAYLGGRTPHLVARVGRDYPPQVLDRLDNGGFDLSALVHLECDHPVRVSYAHRPDGGRLHPVPASLLAHLPNTDRAAFIDTTGAPETLVLGAPAPADIPEAWLDRVAFWHLPLLPLERHRALVALLAQARGVVQTDCPARHELVGDPFARLAQTLPKLDVFLPSTSDLEVVAPGLAPRDALTAFRAHGAGTVVLKAGPEGVFVDDGGQRIQLDAYLADPIDPTGAGDAFCGGFLAGRVGGADLIEAAALGSACASFALATANPLDLFEVDRAAVNARARILLKTARPLPPEARSTEGMVATITGDRK</sequence>
<accession>A0A840CE36</accession>
<organism evidence="4 5">
    <name type="scientific">Actibacterium naphthalenivorans</name>
    <dbReference type="NCBI Taxonomy" id="1614693"/>
    <lineage>
        <taxon>Bacteria</taxon>
        <taxon>Pseudomonadati</taxon>
        <taxon>Pseudomonadota</taxon>
        <taxon>Alphaproteobacteria</taxon>
        <taxon>Rhodobacterales</taxon>
        <taxon>Roseobacteraceae</taxon>
        <taxon>Actibacterium</taxon>
    </lineage>
</organism>
<feature type="domain" description="Carbohydrate kinase PfkB" evidence="3">
    <location>
        <begin position="155"/>
        <end position="301"/>
    </location>
</feature>
<evidence type="ECO:0000313" key="5">
    <source>
        <dbReference type="Proteomes" id="UP000585681"/>
    </source>
</evidence>
<dbReference type="RefSeq" id="WP_054537953.1">
    <property type="nucleotide sequence ID" value="NZ_JACIEQ010000001.1"/>
</dbReference>
<evidence type="ECO:0000256" key="2">
    <source>
        <dbReference type="ARBA" id="ARBA00022777"/>
    </source>
</evidence>
<keyword evidence="2 4" id="KW-0418">Kinase</keyword>
<comment type="caution">
    <text evidence="4">The sequence shown here is derived from an EMBL/GenBank/DDBJ whole genome shotgun (WGS) entry which is preliminary data.</text>
</comment>
<dbReference type="SUPFAM" id="SSF53613">
    <property type="entry name" value="Ribokinase-like"/>
    <property type="match status" value="1"/>
</dbReference>
<name>A0A840CE36_9RHOB</name>
<dbReference type="Pfam" id="PF00294">
    <property type="entry name" value="PfkB"/>
    <property type="match status" value="1"/>
</dbReference>
<evidence type="ECO:0000259" key="3">
    <source>
        <dbReference type="Pfam" id="PF00294"/>
    </source>
</evidence>
<dbReference type="EC" id="2.7.1.15" evidence="4"/>
<evidence type="ECO:0000313" key="4">
    <source>
        <dbReference type="EMBL" id="MBB4021066.1"/>
    </source>
</evidence>
<dbReference type="EMBL" id="JACIEQ010000001">
    <property type="protein sequence ID" value="MBB4021066.1"/>
    <property type="molecule type" value="Genomic_DNA"/>
</dbReference>
<protein>
    <submittedName>
        <fullName evidence="4">Ribokinase</fullName>
        <ecNumber evidence="4">2.7.1.15</ecNumber>
    </submittedName>
</protein>
<reference evidence="4" key="1">
    <citation type="submission" date="2020-08" db="EMBL/GenBank/DDBJ databases">
        <title>Genomic Encyclopedia of Type Strains, Phase IV (KMG-IV): sequencing the most valuable type-strain genomes for metagenomic binning, comparative biology and taxonomic classification.</title>
        <authorList>
            <person name="Goeker M."/>
        </authorList>
    </citation>
    <scope>NUCLEOTIDE SEQUENCE [LARGE SCALE GENOMIC DNA]</scope>
    <source>
        <strain evidence="4">DSM 105040</strain>
    </source>
</reference>
<keyword evidence="5" id="KW-1185">Reference proteome</keyword>
<evidence type="ECO:0000256" key="1">
    <source>
        <dbReference type="ARBA" id="ARBA00022679"/>
    </source>
</evidence>
<dbReference type="GO" id="GO:0004747">
    <property type="term" value="F:ribokinase activity"/>
    <property type="evidence" value="ECO:0007669"/>
    <property type="project" value="UniProtKB-EC"/>
</dbReference>
<dbReference type="InterPro" id="IPR002173">
    <property type="entry name" value="Carboh/pur_kinase_PfkB_CS"/>
</dbReference>
<dbReference type="InterPro" id="IPR011611">
    <property type="entry name" value="PfkB_dom"/>
</dbReference>